<sequence>MSVNPDTWRKSSYSNSKGGDCVEVADTADNGAAVRDTKDRDGGHLELPSAEWAAFMRAVKSAEL</sequence>
<keyword evidence="4" id="KW-1185">Reference proteome</keyword>
<dbReference type="EMBL" id="JACHLY010000001">
    <property type="protein sequence ID" value="MBB5998788.1"/>
    <property type="molecule type" value="Genomic_DNA"/>
</dbReference>
<feature type="compositionally biased region" description="Polar residues" evidence="1">
    <location>
        <begin position="1"/>
        <end position="17"/>
    </location>
</feature>
<dbReference type="Pfam" id="PF04149">
    <property type="entry name" value="DUF397"/>
    <property type="match status" value="1"/>
</dbReference>
<feature type="domain" description="DUF397" evidence="2">
    <location>
        <begin position="7"/>
        <end position="60"/>
    </location>
</feature>
<accession>A0A841ECT2</accession>
<evidence type="ECO:0000256" key="1">
    <source>
        <dbReference type="SAM" id="MobiDB-lite"/>
    </source>
</evidence>
<comment type="caution">
    <text evidence="3">The sequence shown here is derived from an EMBL/GenBank/DDBJ whole genome shotgun (WGS) entry which is preliminary data.</text>
</comment>
<evidence type="ECO:0000313" key="3">
    <source>
        <dbReference type="EMBL" id="MBB5998788.1"/>
    </source>
</evidence>
<dbReference type="InterPro" id="IPR007278">
    <property type="entry name" value="DUF397"/>
</dbReference>
<organism evidence="3 4">
    <name type="scientific">Streptomonospora salina</name>
    <dbReference type="NCBI Taxonomy" id="104205"/>
    <lineage>
        <taxon>Bacteria</taxon>
        <taxon>Bacillati</taxon>
        <taxon>Actinomycetota</taxon>
        <taxon>Actinomycetes</taxon>
        <taxon>Streptosporangiales</taxon>
        <taxon>Nocardiopsidaceae</taxon>
        <taxon>Streptomonospora</taxon>
    </lineage>
</organism>
<dbReference type="Proteomes" id="UP000578077">
    <property type="component" value="Unassembled WGS sequence"/>
</dbReference>
<proteinExistence type="predicted"/>
<evidence type="ECO:0000313" key="4">
    <source>
        <dbReference type="Proteomes" id="UP000578077"/>
    </source>
</evidence>
<reference evidence="3 4" key="1">
    <citation type="submission" date="2020-08" db="EMBL/GenBank/DDBJ databases">
        <title>Sequencing the genomes of 1000 actinobacteria strains.</title>
        <authorList>
            <person name="Klenk H.-P."/>
        </authorList>
    </citation>
    <scope>NUCLEOTIDE SEQUENCE [LARGE SCALE GENOMIC DNA]</scope>
    <source>
        <strain evidence="3 4">DSM 44593</strain>
    </source>
</reference>
<feature type="region of interest" description="Disordered" evidence="1">
    <location>
        <begin position="1"/>
        <end position="24"/>
    </location>
</feature>
<gene>
    <name evidence="3" type="ORF">HNR25_002539</name>
</gene>
<dbReference type="RefSeq" id="WP_184635287.1">
    <property type="nucleotide sequence ID" value="NZ_BAABKT010000013.1"/>
</dbReference>
<protein>
    <recommendedName>
        <fullName evidence="2">DUF397 domain-containing protein</fullName>
    </recommendedName>
</protein>
<dbReference type="AlphaFoldDB" id="A0A841ECT2"/>
<evidence type="ECO:0000259" key="2">
    <source>
        <dbReference type="Pfam" id="PF04149"/>
    </source>
</evidence>
<name>A0A841ECT2_9ACTN</name>